<proteinExistence type="predicted"/>
<reference evidence="3" key="1">
    <citation type="journal article" date="2020" name="Stud. Mycol.">
        <title>101 Dothideomycetes genomes: A test case for predicting lifestyles and emergence of pathogens.</title>
        <authorList>
            <person name="Haridas S."/>
            <person name="Albert R."/>
            <person name="Binder M."/>
            <person name="Bloem J."/>
            <person name="LaButti K."/>
            <person name="Salamov A."/>
            <person name="Andreopoulos B."/>
            <person name="Baker S."/>
            <person name="Barry K."/>
            <person name="Bills G."/>
            <person name="Bluhm B."/>
            <person name="Cannon C."/>
            <person name="Castanera R."/>
            <person name="Culley D."/>
            <person name="Daum C."/>
            <person name="Ezra D."/>
            <person name="Gonzalez J."/>
            <person name="Henrissat B."/>
            <person name="Kuo A."/>
            <person name="Liang C."/>
            <person name="Lipzen A."/>
            <person name="Lutzoni F."/>
            <person name="Magnuson J."/>
            <person name="Mondo S."/>
            <person name="Nolan M."/>
            <person name="Ohm R."/>
            <person name="Pangilinan J."/>
            <person name="Park H.-J."/>
            <person name="Ramirez L."/>
            <person name="Alfaro M."/>
            <person name="Sun H."/>
            <person name="Tritt A."/>
            <person name="Yoshinaga Y."/>
            <person name="Zwiers L.-H."/>
            <person name="Turgeon B."/>
            <person name="Goodwin S."/>
            <person name="Spatafora J."/>
            <person name="Crous P."/>
            <person name="Grigoriev I."/>
        </authorList>
    </citation>
    <scope>NUCLEOTIDE SEQUENCE [LARGE SCALE GENOMIC DNA]</scope>
    <source>
        <strain evidence="3">CECT 20119</strain>
    </source>
</reference>
<feature type="region of interest" description="Disordered" evidence="1">
    <location>
        <begin position="28"/>
        <end position="83"/>
    </location>
</feature>
<dbReference type="AlphaFoldDB" id="A0A6A6GC56"/>
<keyword evidence="3" id="KW-1185">Reference proteome</keyword>
<evidence type="ECO:0000313" key="2">
    <source>
        <dbReference type="EMBL" id="KAF2223295.1"/>
    </source>
</evidence>
<organism evidence="2 3">
    <name type="scientific">Elsinoe ampelina</name>
    <dbReference type="NCBI Taxonomy" id="302913"/>
    <lineage>
        <taxon>Eukaryota</taxon>
        <taxon>Fungi</taxon>
        <taxon>Dikarya</taxon>
        <taxon>Ascomycota</taxon>
        <taxon>Pezizomycotina</taxon>
        <taxon>Dothideomycetes</taxon>
        <taxon>Dothideomycetidae</taxon>
        <taxon>Myriangiales</taxon>
        <taxon>Elsinoaceae</taxon>
        <taxon>Elsinoe</taxon>
    </lineage>
</organism>
<dbReference type="EMBL" id="ML992506">
    <property type="protein sequence ID" value="KAF2223295.1"/>
    <property type="molecule type" value="Genomic_DNA"/>
</dbReference>
<name>A0A6A6GC56_9PEZI</name>
<gene>
    <name evidence="2" type="ORF">BDZ85DRAFT_107182</name>
</gene>
<dbReference type="Proteomes" id="UP000799538">
    <property type="component" value="Unassembled WGS sequence"/>
</dbReference>
<accession>A0A6A6GC56</accession>
<evidence type="ECO:0000313" key="3">
    <source>
        <dbReference type="Proteomes" id="UP000799538"/>
    </source>
</evidence>
<sequence>MRPSVVSGSSHSCALLGARSSASSQLYAEPLQFQPLRHPQMSPRPDSSAPCQSQSQSQTLTVPGFVQRQSPSTHPHIEASLSSPPLVHQSIRHVFTSRPATRAVNSSLNDVYERIQRAYSLFPPHPPSSTSFRIPVGSLDTKLDQHPPLIQSRAAKRTSFAHSDF</sequence>
<evidence type="ECO:0000256" key="1">
    <source>
        <dbReference type="SAM" id="MobiDB-lite"/>
    </source>
</evidence>
<protein>
    <submittedName>
        <fullName evidence="2">Uncharacterized protein</fullName>
    </submittedName>
</protein>